<gene>
    <name evidence="2" type="ORF">Ae201684_017126</name>
</gene>
<evidence type="ECO:0000256" key="1">
    <source>
        <dbReference type="SAM" id="MobiDB-lite"/>
    </source>
</evidence>
<feature type="compositionally biased region" description="Polar residues" evidence="1">
    <location>
        <begin position="218"/>
        <end position="229"/>
    </location>
</feature>
<dbReference type="EMBL" id="VJMJ01000281">
    <property type="protein sequence ID" value="KAF0724117.1"/>
    <property type="molecule type" value="Genomic_DNA"/>
</dbReference>
<sequence length="246" mass="25739">MRISLPVIFASCALGRRQDQPNDAVAFFEEARQWSGRWLSSRDTQFARHAAEFDHTNRVLRGNEPKIGPKLSKQEENGRAMGRKVGKAVGGGVGAAGGAAAGLGLGGLAGPGGAVAGAAAGALGGRLGGELAGKSIGGWIGAKIGRHQASSQAKKSQQILKTLTERNPELKAVSDKGSRISKNQPRPLMQRITRSNSSPSSISLDKGPKPAPAAQKPTNQRVPNPASKTNRQKMIETKGSQSARRK</sequence>
<name>A0A6G0WAE4_9STRA</name>
<evidence type="ECO:0000313" key="3">
    <source>
        <dbReference type="Proteomes" id="UP000481153"/>
    </source>
</evidence>
<feature type="compositionally biased region" description="Basic and acidic residues" evidence="1">
    <location>
        <begin position="163"/>
        <end position="178"/>
    </location>
</feature>
<dbReference type="VEuPathDB" id="FungiDB:AeMF1_018689"/>
<feature type="region of interest" description="Disordered" evidence="1">
    <location>
        <begin position="163"/>
        <end position="246"/>
    </location>
</feature>
<accession>A0A6G0WAE4</accession>
<dbReference type="AlphaFoldDB" id="A0A6G0WAE4"/>
<protein>
    <recommendedName>
        <fullName evidence="4">Glycine zipper domain-containing protein</fullName>
    </recommendedName>
</protein>
<dbReference type="Proteomes" id="UP000481153">
    <property type="component" value="Unassembled WGS sequence"/>
</dbReference>
<evidence type="ECO:0008006" key="4">
    <source>
        <dbReference type="Google" id="ProtNLM"/>
    </source>
</evidence>
<organism evidence="2 3">
    <name type="scientific">Aphanomyces euteiches</name>
    <dbReference type="NCBI Taxonomy" id="100861"/>
    <lineage>
        <taxon>Eukaryota</taxon>
        <taxon>Sar</taxon>
        <taxon>Stramenopiles</taxon>
        <taxon>Oomycota</taxon>
        <taxon>Saprolegniomycetes</taxon>
        <taxon>Saprolegniales</taxon>
        <taxon>Verrucalvaceae</taxon>
        <taxon>Aphanomyces</taxon>
    </lineage>
</organism>
<comment type="caution">
    <text evidence="2">The sequence shown here is derived from an EMBL/GenBank/DDBJ whole genome shotgun (WGS) entry which is preliminary data.</text>
</comment>
<reference evidence="2 3" key="1">
    <citation type="submission" date="2019-07" db="EMBL/GenBank/DDBJ databases">
        <title>Genomics analysis of Aphanomyces spp. identifies a new class of oomycete effector associated with host adaptation.</title>
        <authorList>
            <person name="Gaulin E."/>
        </authorList>
    </citation>
    <scope>NUCLEOTIDE SEQUENCE [LARGE SCALE GENOMIC DNA]</scope>
    <source>
        <strain evidence="2 3">ATCC 201684</strain>
    </source>
</reference>
<proteinExistence type="predicted"/>
<keyword evidence="3" id="KW-1185">Reference proteome</keyword>
<evidence type="ECO:0000313" key="2">
    <source>
        <dbReference type="EMBL" id="KAF0724117.1"/>
    </source>
</evidence>